<protein>
    <recommendedName>
        <fullName evidence="2">phosphoribosylglycinamide formyltransferase 1</fullName>
        <ecNumber evidence="2">2.1.2.2</ecNumber>
    </recommendedName>
</protein>
<dbReference type="InterPro" id="IPR004607">
    <property type="entry name" value="GART"/>
</dbReference>
<evidence type="ECO:0000256" key="2">
    <source>
        <dbReference type="ARBA" id="ARBA00012254"/>
    </source>
</evidence>
<proteinExistence type="inferred from homology"/>
<evidence type="ECO:0000313" key="7">
    <source>
        <dbReference type="EMBL" id="OIQ87694.1"/>
    </source>
</evidence>
<feature type="domain" description="Formyl transferase N-terminal" evidence="6">
    <location>
        <begin position="39"/>
        <end position="216"/>
    </location>
</feature>
<dbReference type="Gene3D" id="3.40.50.170">
    <property type="entry name" value="Formyl transferase, N-terminal domain"/>
    <property type="match status" value="1"/>
</dbReference>
<comment type="caution">
    <text evidence="7">The sequence shown here is derived from an EMBL/GenBank/DDBJ whole genome shotgun (WGS) entry which is preliminary data.</text>
</comment>
<evidence type="ECO:0000256" key="3">
    <source>
        <dbReference type="ARBA" id="ARBA00022679"/>
    </source>
</evidence>
<dbReference type="AlphaFoldDB" id="A0A1J5QVL6"/>
<dbReference type="InterPro" id="IPR002376">
    <property type="entry name" value="Formyl_transf_N"/>
</dbReference>
<dbReference type="EC" id="2.1.2.2" evidence="2"/>
<dbReference type="GO" id="GO:0006189">
    <property type="term" value="P:'de novo' IMP biosynthetic process"/>
    <property type="evidence" value="ECO:0007669"/>
    <property type="project" value="InterPro"/>
</dbReference>
<dbReference type="PANTHER" id="PTHR43369">
    <property type="entry name" value="PHOSPHORIBOSYLGLYCINAMIDE FORMYLTRANSFERASE"/>
    <property type="match status" value="1"/>
</dbReference>
<keyword evidence="3 7" id="KW-0808">Transferase</keyword>
<evidence type="ECO:0000259" key="6">
    <source>
        <dbReference type="Pfam" id="PF00551"/>
    </source>
</evidence>
<keyword evidence="4" id="KW-0658">Purine biosynthesis</keyword>
<dbReference type="CDD" id="cd08645">
    <property type="entry name" value="FMT_core_GART"/>
    <property type="match status" value="1"/>
</dbReference>
<dbReference type="InterPro" id="IPR036477">
    <property type="entry name" value="Formyl_transf_N_sf"/>
</dbReference>
<dbReference type="GO" id="GO:0005829">
    <property type="term" value="C:cytosol"/>
    <property type="evidence" value="ECO:0007669"/>
    <property type="project" value="TreeGrafter"/>
</dbReference>
<dbReference type="PANTHER" id="PTHR43369:SF2">
    <property type="entry name" value="PHOSPHORIBOSYLGLYCINAMIDE FORMYLTRANSFERASE"/>
    <property type="match status" value="1"/>
</dbReference>
<sequence length="236" mass="24213">MSPADGSPRASARAAGRPGPRPVVRTPSGAPVATTSARRVVVLVSGTGTNLAALLAAHDDPDYGARVVGVVADKAGIGGLAVARDAGVATAVVAPGDFADRSRWDGALAEAIAVFRPDFVVSAGFMRILGAAVLDRFPARILNTHPALLPAFPGAHGVRDALAYGVRVTGCTLHVIDAGTDTGPIVAQAAVDVEPEDDESSLHARIKVVERRLLVDWVGRIARDGMVVDGRTVRVG</sequence>
<feature type="region of interest" description="Disordered" evidence="5">
    <location>
        <begin position="1"/>
        <end position="31"/>
    </location>
</feature>
<reference evidence="7" key="1">
    <citation type="submission" date="2016-10" db="EMBL/GenBank/DDBJ databases">
        <title>Sequence of Gallionella enrichment culture.</title>
        <authorList>
            <person name="Poehlein A."/>
            <person name="Muehling M."/>
            <person name="Daniel R."/>
        </authorList>
    </citation>
    <scope>NUCLEOTIDE SEQUENCE</scope>
</reference>
<feature type="compositionally biased region" description="Low complexity" evidence="5">
    <location>
        <begin position="1"/>
        <end position="29"/>
    </location>
</feature>
<dbReference type="NCBIfam" id="TIGR00639">
    <property type="entry name" value="PurN"/>
    <property type="match status" value="1"/>
</dbReference>
<dbReference type="Pfam" id="PF00551">
    <property type="entry name" value="Formyl_trans_N"/>
    <property type="match status" value="1"/>
</dbReference>
<dbReference type="GO" id="GO:0004644">
    <property type="term" value="F:phosphoribosylglycinamide formyltransferase activity"/>
    <property type="evidence" value="ECO:0007669"/>
    <property type="project" value="UniProtKB-EC"/>
</dbReference>
<dbReference type="EMBL" id="MLJW01000409">
    <property type="protein sequence ID" value="OIQ87694.1"/>
    <property type="molecule type" value="Genomic_DNA"/>
</dbReference>
<gene>
    <name evidence="7" type="primary">purN_9</name>
    <name evidence="7" type="ORF">GALL_304390</name>
</gene>
<accession>A0A1J5QVL6</accession>
<name>A0A1J5QVL6_9ZZZZ</name>
<dbReference type="SUPFAM" id="SSF53328">
    <property type="entry name" value="Formyltransferase"/>
    <property type="match status" value="1"/>
</dbReference>
<evidence type="ECO:0000256" key="5">
    <source>
        <dbReference type="SAM" id="MobiDB-lite"/>
    </source>
</evidence>
<dbReference type="HAMAP" id="MF_01930">
    <property type="entry name" value="PurN"/>
    <property type="match status" value="1"/>
</dbReference>
<organism evidence="7">
    <name type="scientific">mine drainage metagenome</name>
    <dbReference type="NCBI Taxonomy" id="410659"/>
    <lineage>
        <taxon>unclassified sequences</taxon>
        <taxon>metagenomes</taxon>
        <taxon>ecological metagenomes</taxon>
    </lineage>
</organism>
<evidence type="ECO:0000256" key="1">
    <source>
        <dbReference type="ARBA" id="ARBA00005054"/>
    </source>
</evidence>
<comment type="pathway">
    <text evidence="1">Purine metabolism; IMP biosynthesis via de novo pathway; N(2)-formyl-N(1)-(5-phospho-D-ribosyl)glycinamide from N(1)-(5-phospho-D-ribosyl)glycinamide (10-formyl THF route): step 1/1.</text>
</comment>
<dbReference type="FunFam" id="3.40.50.170:FF:000008">
    <property type="entry name" value="Phosphoribosylglycinamide formyltransferase"/>
    <property type="match status" value="1"/>
</dbReference>
<evidence type="ECO:0000256" key="4">
    <source>
        <dbReference type="ARBA" id="ARBA00022755"/>
    </source>
</evidence>